<evidence type="ECO:0000313" key="2">
    <source>
        <dbReference type="EMBL" id="EFP00184.1"/>
    </source>
</evidence>
<dbReference type="AlphaFoldDB" id="E3LKH5"/>
<dbReference type="EMBL" id="DS268410">
    <property type="protein sequence ID" value="EFP00184.1"/>
    <property type="molecule type" value="Genomic_DNA"/>
</dbReference>
<feature type="domain" description="MOSC" evidence="1">
    <location>
        <begin position="172"/>
        <end position="358"/>
    </location>
</feature>
<dbReference type="PANTHER" id="PTHR36930">
    <property type="entry name" value="METAL-SULFUR CLUSTER BIOSYNTHESIS PROTEINS YUAD-RELATED"/>
    <property type="match status" value="1"/>
</dbReference>
<dbReference type="SUPFAM" id="SSF141673">
    <property type="entry name" value="MOSC N-terminal domain-like"/>
    <property type="match status" value="1"/>
</dbReference>
<dbReference type="Pfam" id="PF03473">
    <property type="entry name" value="MOSC"/>
    <property type="match status" value="1"/>
</dbReference>
<dbReference type="InterPro" id="IPR005302">
    <property type="entry name" value="MoCF_Sase_C"/>
</dbReference>
<dbReference type="HOGENOM" id="CLU_028286_6_1_1"/>
<proteinExistence type="predicted"/>
<evidence type="ECO:0000313" key="3">
    <source>
        <dbReference type="Proteomes" id="UP000008281"/>
    </source>
</evidence>
<dbReference type="SUPFAM" id="SSF50800">
    <property type="entry name" value="PK beta-barrel domain-like"/>
    <property type="match status" value="1"/>
</dbReference>
<dbReference type="FunCoup" id="E3LKH5">
    <property type="interactions" value="1269"/>
</dbReference>
<dbReference type="InterPro" id="IPR011037">
    <property type="entry name" value="Pyrv_Knase-like_insert_dom_sf"/>
</dbReference>
<dbReference type="GO" id="GO:0030151">
    <property type="term" value="F:molybdenum ion binding"/>
    <property type="evidence" value="ECO:0007669"/>
    <property type="project" value="InterPro"/>
</dbReference>
<dbReference type="InterPro" id="IPR005303">
    <property type="entry name" value="MOCOS_middle"/>
</dbReference>
<dbReference type="OMA" id="WRWVRIG"/>
<reference evidence="2" key="1">
    <citation type="submission" date="2007-07" db="EMBL/GenBank/DDBJ databases">
        <title>PCAP assembly of the Caenorhabditis remanei genome.</title>
        <authorList>
            <consortium name="The Caenorhabditis remanei Sequencing Consortium"/>
            <person name="Wilson R.K."/>
        </authorList>
    </citation>
    <scope>NUCLEOTIDE SEQUENCE [LARGE SCALE GENOMIC DNA]</scope>
    <source>
        <strain evidence="2">PB4641</strain>
    </source>
</reference>
<dbReference type="STRING" id="31234.E3LKH5"/>
<organism evidence="3">
    <name type="scientific">Caenorhabditis remanei</name>
    <name type="common">Caenorhabditis vulgaris</name>
    <dbReference type="NCBI Taxonomy" id="31234"/>
    <lineage>
        <taxon>Eukaryota</taxon>
        <taxon>Metazoa</taxon>
        <taxon>Ecdysozoa</taxon>
        <taxon>Nematoda</taxon>
        <taxon>Chromadorea</taxon>
        <taxon>Rhabditida</taxon>
        <taxon>Rhabditina</taxon>
        <taxon>Rhabditomorpha</taxon>
        <taxon>Rhabditoidea</taxon>
        <taxon>Rhabditidae</taxon>
        <taxon>Peloderinae</taxon>
        <taxon>Caenorhabditis</taxon>
    </lineage>
</organism>
<protein>
    <recommendedName>
        <fullName evidence="1">MOSC domain-containing protein</fullName>
    </recommendedName>
</protein>
<dbReference type="GO" id="GO:0030170">
    <property type="term" value="F:pyridoxal phosphate binding"/>
    <property type="evidence" value="ECO:0007669"/>
    <property type="project" value="InterPro"/>
</dbReference>
<dbReference type="InterPro" id="IPR052716">
    <property type="entry name" value="MOSC_domain"/>
</dbReference>
<dbReference type="Pfam" id="PF03476">
    <property type="entry name" value="MOSC_N"/>
    <property type="match status" value="1"/>
</dbReference>
<evidence type="ECO:0000259" key="1">
    <source>
        <dbReference type="PROSITE" id="PS51340"/>
    </source>
</evidence>
<dbReference type="PANTHER" id="PTHR36930:SF1">
    <property type="entry name" value="MOSC DOMAIN-CONTAINING PROTEIN"/>
    <property type="match status" value="1"/>
</dbReference>
<dbReference type="eggNOG" id="KOG2362">
    <property type="taxonomic scope" value="Eukaryota"/>
</dbReference>
<gene>
    <name evidence="2" type="ORF">CRE_18454</name>
</gene>
<dbReference type="PROSITE" id="PS51340">
    <property type="entry name" value="MOSC"/>
    <property type="match status" value="1"/>
</dbReference>
<dbReference type="OrthoDB" id="17255at2759"/>
<dbReference type="InParanoid" id="E3LKH5"/>
<keyword evidence="3" id="KW-1185">Reference proteome</keyword>
<dbReference type="GO" id="GO:0003824">
    <property type="term" value="F:catalytic activity"/>
    <property type="evidence" value="ECO:0007669"/>
    <property type="project" value="InterPro"/>
</dbReference>
<sequence length="364" mass="41888">MELDREKKILIGCLASSFIFYHTARQIYTYINAKSQEWVPIGVVKSLHIYPIKSCKPVDLFAFKCTKTGPKMGELEDRAFLLVDESSGRCESFIVLSSFKFLNSRFITARQKPKLVHVESHIENETLEITVPGNPKLVVDLKKVLENGRIIRASLFDNLQQDGYDCGDDVAKLLSDYIEEPNYRLILYKEGLYTERTCVPDEDWWNTPVPKRKDDVTTDASLKALNERLDTKVIAYDLNIFSQYLRLLSIFQVTMRNFRPSIYIEGCLPWDEDKWAEIRIGDAHLECFAPCTRCVLTTVDPEKGEMSKENQPLKKLREFRLAPEGKMRKAHKDSPVFGVYAGTVKEAYIHVGQTAYARYKPSVF</sequence>
<accession>E3LKH5</accession>
<dbReference type="Proteomes" id="UP000008281">
    <property type="component" value="Unassembled WGS sequence"/>
</dbReference>
<name>E3LKH5_CAERE</name>